<feature type="repeat" description="ANK" evidence="4">
    <location>
        <begin position="368"/>
        <end position="400"/>
    </location>
</feature>
<feature type="repeat" description="ANK" evidence="4">
    <location>
        <begin position="467"/>
        <end position="499"/>
    </location>
</feature>
<keyword evidence="1" id="KW-0677">Repeat</keyword>
<dbReference type="InterPro" id="IPR051578">
    <property type="entry name" value="GDPD"/>
</dbReference>
<feature type="domain" description="SPX" evidence="5">
    <location>
        <begin position="1"/>
        <end position="167"/>
    </location>
</feature>
<dbReference type="GO" id="GO:0047389">
    <property type="term" value="F:glycerophosphocholine phosphodiesterase activity"/>
    <property type="evidence" value="ECO:0007669"/>
    <property type="project" value="TreeGrafter"/>
</dbReference>
<feature type="domain" description="GP-PDE" evidence="6">
    <location>
        <begin position="746"/>
        <end position="1053"/>
    </location>
</feature>
<dbReference type="Pfam" id="PF25329">
    <property type="entry name" value="C2_GDE1"/>
    <property type="match status" value="1"/>
</dbReference>
<dbReference type="PRINTS" id="PR01415">
    <property type="entry name" value="ANKYRIN"/>
</dbReference>
<dbReference type="PANTHER" id="PTHR22958">
    <property type="entry name" value="GLYCEROPHOSPHORYL DIESTER PHOSPHODIESTERASE"/>
    <property type="match status" value="1"/>
</dbReference>
<dbReference type="CDD" id="cd14483">
    <property type="entry name" value="SPX_PHO81_NUC-2_like"/>
    <property type="match status" value="1"/>
</dbReference>
<dbReference type="InterPro" id="IPR017946">
    <property type="entry name" value="PLC-like_Pdiesterase_TIM-brl"/>
</dbReference>
<dbReference type="Proteomes" id="UP000269721">
    <property type="component" value="Unassembled WGS sequence"/>
</dbReference>
<dbReference type="EMBL" id="KZ996810">
    <property type="protein sequence ID" value="RKO88297.1"/>
    <property type="molecule type" value="Genomic_DNA"/>
</dbReference>
<dbReference type="PROSITE" id="PS50088">
    <property type="entry name" value="ANK_REPEAT"/>
    <property type="match status" value="5"/>
</dbReference>
<keyword evidence="2" id="KW-0378">Hydrolase</keyword>
<dbReference type="GO" id="GO:0046475">
    <property type="term" value="P:glycerophospholipid catabolic process"/>
    <property type="evidence" value="ECO:0007669"/>
    <property type="project" value="TreeGrafter"/>
</dbReference>
<feature type="repeat" description="ANK" evidence="4">
    <location>
        <begin position="433"/>
        <end position="465"/>
    </location>
</feature>
<dbReference type="InterPro" id="IPR002110">
    <property type="entry name" value="Ankyrin_rpt"/>
</dbReference>
<reference evidence="8" key="1">
    <citation type="journal article" date="2018" name="Nat. Microbiol.">
        <title>Leveraging single-cell genomics to expand the fungal tree of life.</title>
        <authorList>
            <person name="Ahrendt S.R."/>
            <person name="Quandt C.A."/>
            <person name="Ciobanu D."/>
            <person name="Clum A."/>
            <person name="Salamov A."/>
            <person name="Andreopoulos B."/>
            <person name="Cheng J.F."/>
            <person name="Woyke T."/>
            <person name="Pelin A."/>
            <person name="Henrissat B."/>
            <person name="Reynolds N.K."/>
            <person name="Benny G.L."/>
            <person name="Smith M.E."/>
            <person name="James T.Y."/>
            <person name="Grigoriev I.V."/>
        </authorList>
    </citation>
    <scope>NUCLEOTIDE SEQUENCE [LARGE SCALE GENOMIC DNA]</scope>
</reference>
<dbReference type="Pfam" id="PF03105">
    <property type="entry name" value="SPX"/>
    <property type="match status" value="1"/>
</dbReference>
<evidence type="ECO:0000256" key="4">
    <source>
        <dbReference type="PROSITE-ProRule" id="PRU00023"/>
    </source>
</evidence>
<proteinExistence type="predicted"/>
<dbReference type="InterPro" id="IPR030395">
    <property type="entry name" value="GP_PDE_dom"/>
</dbReference>
<keyword evidence="3 4" id="KW-0040">ANK repeat</keyword>
<dbReference type="Pfam" id="PF00023">
    <property type="entry name" value="Ank"/>
    <property type="match status" value="1"/>
</dbReference>
<dbReference type="PROSITE" id="PS51704">
    <property type="entry name" value="GP_PDE"/>
    <property type="match status" value="1"/>
</dbReference>
<dbReference type="Pfam" id="PF12796">
    <property type="entry name" value="Ank_2"/>
    <property type="match status" value="2"/>
</dbReference>
<dbReference type="InterPro" id="IPR036770">
    <property type="entry name" value="Ankyrin_rpt-contain_sf"/>
</dbReference>
<evidence type="ECO:0000256" key="3">
    <source>
        <dbReference type="ARBA" id="ARBA00023043"/>
    </source>
</evidence>
<organism evidence="7 8">
    <name type="scientific">Blyttiomyces helicus</name>
    <dbReference type="NCBI Taxonomy" id="388810"/>
    <lineage>
        <taxon>Eukaryota</taxon>
        <taxon>Fungi</taxon>
        <taxon>Fungi incertae sedis</taxon>
        <taxon>Chytridiomycota</taxon>
        <taxon>Chytridiomycota incertae sedis</taxon>
        <taxon>Chytridiomycetes</taxon>
        <taxon>Chytridiomycetes incertae sedis</taxon>
        <taxon>Blyttiomyces</taxon>
    </lineage>
</organism>
<evidence type="ECO:0000313" key="7">
    <source>
        <dbReference type="EMBL" id="RKO88297.1"/>
    </source>
</evidence>
<dbReference type="PROSITE" id="PS51382">
    <property type="entry name" value="SPX"/>
    <property type="match status" value="1"/>
</dbReference>
<dbReference type="SUPFAM" id="SSF48403">
    <property type="entry name" value="Ankyrin repeat"/>
    <property type="match status" value="1"/>
</dbReference>
<evidence type="ECO:0000259" key="6">
    <source>
        <dbReference type="PROSITE" id="PS51704"/>
    </source>
</evidence>
<gene>
    <name evidence="7" type="ORF">BDK51DRAFT_35596</name>
</gene>
<evidence type="ECO:0000259" key="5">
    <source>
        <dbReference type="PROSITE" id="PS51382"/>
    </source>
</evidence>
<feature type="repeat" description="ANK" evidence="4">
    <location>
        <begin position="401"/>
        <end position="433"/>
    </location>
</feature>
<dbReference type="Gene3D" id="1.25.40.20">
    <property type="entry name" value="Ankyrin repeat-containing domain"/>
    <property type="match status" value="1"/>
</dbReference>
<evidence type="ECO:0000256" key="2">
    <source>
        <dbReference type="ARBA" id="ARBA00022801"/>
    </source>
</evidence>
<dbReference type="Pfam" id="PF03009">
    <property type="entry name" value="GDPD"/>
    <property type="match status" value="1"/>
</dbReference>
<dbReference type="AlphaFoldDB" id="A0A4V1IQZ7"/>
<name>A0A4V1IQZ7_9FUNG</name>
<protein>
    <recommendedName>
        <fullName evidence="9">Ankyrin repeat protein nuc-2</fullName>
    </recommendedName>
</protein>
<evidence type="ECO:0000313" key="8">
    <source>
        <dbReference type="Proteomes" id="UP000269721"/>
    </source>
</evidence>
<dbReference type="Gene3D" id="3.20.20.190">
    <property type="entry name" value="Phosphatidylinositol (PI) phosphodiesterase"/>
    <property type="match status" value="1"/>
</dbReference>
<accession>A0A4V1IQZ7</accession>
<keyword evidence="8" id="KW-1185">Reference proteome</keyword>
<dbReference type="PROSITE" id="PS50297">
    <property type="entry name" value="ANK_REP_REGION"/>
    <property type="match status" value="4"/>
</dbReference>
<dbReference type="SMART" id="SM00248">
    <property type="entry name" value="ANK"/>
    <property type="match status" value="6"/>
</dbReference>
<sequence>MKFGKYIQAQADWAGPHYLNYKGLKKIINSVEPPTDAHATFTTLAAINPPGVAGSADDVSLEFQALKTAFFFKLERELEKVNAFYLQKEAEFKVRLKSLVHKKRILQTGKGRQTQASLVSLKEAFSQFQHDLTKLQKFVEVNATGFRKILKKWDKRSKSSTKELYLSRQIEIQPCFNNDVLAELTDQATTNFAELDSHLASEETEAATRISDFRHGTEALEDTETELYRFLAENDAAAVAEFLQKRKAAGATGSDPASPSSADDKDLLSRIFLRFCAESTIECLTLLAKSGEVDSNFVDDISDRSCLHETAIAGRFDVLQLSVEIGAKVEGIDVYGRKALHYAAMYGHSDCALFLISTGTVVDSLDHDGCTPLVYSITGGHTKCVETLIVNGALVEPQSPMAPIPLSLACQHGHRDIVTLLLSKGAQLILNAEGLYPLHLTSREGHHAISRLLIAHGAPVNARDHCNGWTPIFYSASEGHLDCVKVLIDAGCRIDDKDDRDWLPWTYALYRGHINVARLVEVPSTAALIEPPAPAAPAAVSTEPPVRASEVGIKPMAPSRLFIEDTEMDSLDLDLDIDAIPSLSLPPPIIPFRIYGHAFLDKKCYVQVTFASLTNSTTHDSPISLFSSRQLSSLKMLISSKPEVGLPYTVILPLQDEAEVYTFLVDDLSTFSLQFDIFPTFGTKPLGRAVALPSQLLMTMGNSWSGAGASEKCICPLFDTHLRVVGELSFGFAIVKPFIHPSLQIGGKVETYWKSTKVVSNTKSSTDHGIQSFITASSLAEEYIQVVLQVTKDRVPVVYPVWHLPIEGFDLGVANVTLAQGRALFTANRQGASATPNASATALSSGERLTCDELAKAVYDSFLTLEEVLTTLPTSVGVSIVIKYPTDSERNALSLSALPDIDTVVDTILQTVYDHASQRSIIFSSFNPSICTAVNWKQPNYGVFFGTRCGFSRRSVAQGPGVEGIGGEEEESDRRCNSIKEAIHFAKAGNLLGVICEATPLTQVPILINTIKESGLILASIGSANEDPVNVRLQEGNGVDAIIRGNVLRYCVK</sequence>
<feature type="repeat" description="ANK" evidence="4">
    <location>
        <begin position="335"/>
        <end position="367"/>
    </location>
</feature>
<dbReference type="PANTHER" id="PTHR22958:SF23">
    <property type="entry name" value="DEPENDENT KINASE INHIBITOR PHO81, PUTATIVE (AFU_ORTHOLOGUE AFUA_4G06020)-RELATED"/>
    <property type="match status" value="1"/>
</dbReference>
<dbReference type="OrthoDB" id="1577640at2759"/>
<dbReference type="InterPro" id="IPR057506">
    <property type="entry name" value="C2_GPCPD1"/>
</dbReference>
<dbReference type="SUPFAM" id="SSF51695">
    <property type="entry name" value="PLC-like phosphodiesterases"/>
    <property type="match status" value="1"/>
</dbReference>
<evidence type="ECO:0008006" key="9">
    <source>
        <dbReference type="Google" id="ProtNLM"/>
    </source>
</evidence>
<evidence type="ECO:0000256" key="1">
    <source>
        <dbReference type="ARBA" id="ARBA00022737"/>
    </source>
</evidence>
<dbReference type="InterPro" id="IPR004331">
    <property type="entry name" value="SPX_dom"/>
</dbReference>